<name>A0A317UVC6_9EURO</name>
<accession>A0A317UVC6</accession>
<keyword evidence="2" id="KW-1185">Reference proteome</keyword>
<dbReference type="GeneID" id="37109165"/>
<reference evidence="1 2" key="1">
    <citation type="submission" date="2016-12" db="EMBL/GenBank/DDBJ databases">
        <title>The genomes of Aspergillus section Nigri reveals drivers in fungal speciation.</title>
        <authorList>
            <consortium name="DOE Joint Genome Institute"/>
            <person name="Vesth T.C."/>
            <person name="Nybo J."/>
            <person name="Theobald S."/>
            <person name="Brandl J."/>
            <person name="Frisvad J.C."/>
            <person name="Nielsen K.F."/>
            <person name="Lyhne E.K."/>
            <person name="Kogle M.E."/>
            <person name="Kuo A."/>
            <person name="Riley R."/>
            <person name="Clum A."/>
            <person name="Nolan M."/>
            <person name="Lipzen A."/>
            <person name="Salamov A."/>
            <person name="Henrissat B."/>
            <person name="Wiebenga A."/>
            <person name="De Vries R.P."/>
            <person name="Grigoriev I.V."/>
            <person name="Mortensen U.H."/>
            <person name="Andersen M.R."/>
            <person name="Baker S.E."/>
        </authorList>
    </citation>
    <scope>NUCLEOTIDE SEQUENCE [LARGE SCALE GENOMIC DNA]</scope>
    <source>
        <strain evidence="1 2">CBS 115572</strain>
    </source>
</reference>
<comment type="caution">
    <text evidence="1">The sequence shown here is derived from an EMBL/GenBank/DDBJ whole genome shotgun (WGS) entry which is preliminary data.</text>
</comment>
<proteinExistence type="predicted"/>
<organism evidence="1 2">
    <name type="scientific">Aspergillus sclerotioniger CBS 115572</name>
    <dbReference type="NCBI Taxonomy" id="1450535"/>
    <lineage>
        <taxon>Eukaryota</taxon>
        <taxon>Fungi</taxon>
        <taxon>Dikarya</taxon>
        <taxon>Ascomycota</taxon>
        <taxon>Pezizomycotina</taxon>
        <taxon>Eurotiomycetes</taxon>
        <taxon>Eurotiomycetidae</taxon>
        <taxon>Eurotiales</taxon>
        <taxon>Aspergillaceae</taxon>
        <taxon>Aspergillus</taxon>
        <taxon>Aspergillus subgen. Circumdati</taxon>
    </lineage>
</organism>
<dbReference type="RefSeq" id="XP_025461425.1">
    <property type="nucleotide sequence ID" value="XM_025607022.1"/>
</dbReference>
<dbReference type="Proteomes" id="UP000246702">
    <property type="component" value="Unassembled WGS sequence"/>
</dbReference>
<evidence type="ECO:0000313" key="1">
    <source>
        <dbReference type="EMBL" id="PWY65359.1"/>
    </source>
</evidence>
<protein>
    <submittedName>
        <fullName evidence="1">Uncharacterized protein</fullName>
    </submittedName>
</protein>
<evidence type="ECO:0000313" key="2">
    <source>
        <dbReference type="Proteomes" id="UP000246702"/>
    </source>
</evidence>
<dbReference type="EMBL" id="MSFK01000058">
    <property type="protein sequence ID" value="PWY65359.1"/>
    <property type="molecule type" value="Genomic_DNA"/>
</dbReference>
<sequence>MMPTSEVSDCDRRRTCVSWLQRPIAPIIQAYSAGGGEPPERHRPANCLSSIDRVSLLLARLDHGSSSPRPSGSAAHLTLPLPHAIHHTIRDRDVRIRDSSSEGSPLILAGGPLVSEQLVCSLQLHAARDAVGHWPATDHSLSPGFRALDRLSDGIQSLLAPVTSPRGTKCIHRHSSIHPGDEMLAHVTLIWPENGNLVRHHQHFFHVPPDDTNQYMIAEVDGSAG</sequence>
<gene>
    <name evidence="1" type="ORF">BO94DRAFT_339268</name>
</gene>
<dbReference type="AlphaFoldDB" id="A0A317UVC6"/>